<feature type="compositionally biased region" description="Basic and acidic residues" evidence="2">
    <location>
        <begin position="623"/>
        <end position="640"/>
    </location>
</feature>
<feature type="compositionally biased region" description="Low complexity" evidence="2">
    <location>
        <begin position="441"/>
        <end position="464"/>
    </location>
</feature>
<evidence type="ECO:0000313" key="3">
    <source>
        <dbReference type="EMBL" id="CAA7261091.1"/>
    </source>
</evidence>
<comment type="caution">
    <text evidence="3">The sequence shown here is derived from an EMBL/GenBank/DDBJ whole genome shotgun (WGS) entry which is preliminary data.</text>
</comment>
<feature type="compositionally biased region" description="Pro residues" evidence="2">
    <location>
        <begin position="160"/>
        <end position="174"/>
    </location>
</feature>
<evidence type="ECO:0000313" key="4">
    <source>
        <dbReference type="Proteomes" id="UP000467700"/>
    </source>
</evidence>
<feature type="compositionally biased region" description="Polar residues" evidence="2">
    <location>
        <begin position="755"/>
        <end position="768"/>
    </location>
</feature>
<feature type="compositionally biased region" description="Pro residues" evidence="2">
    <location>
        <begin position="492"/>
        <end position="519"/>
    </location>
</feature>
<keyword evidence="4" id="KW-1185">Reference proteome</keyword>
<organism evidence="3 4">
    <name type="scientific">Cyclocybe aegerita</name>
    <name type="common">Black poplar mushroom</name>
    <name type="synonym">Agrocybe aegerita</name>
    <dbReference type="NCBI Taxonomy" id="1973307"/>
    <lineage>
        <taxon>Eukaryota</taxon>
        <taxon>Fungi</taxon>
        <taxon>Dikarya</taxon>
        <taxon>Basidiomycota</taxon>
        <taxon>Agaricomycotina</taxon>
        <taxon>Agaricomycetes</taxon>
        <taxon>Agaricomycetidae</taxon>
        <taxon>Agaricales</taxon>
        <taxon>Agaricineae</taxon>
        <taxon>Bolbitiaceae</taxon>
        <taxon>Cyclocybe</taxon>
    </lineage>
</organism>
<dbReference type="OrthoDB" id="3268221at2759"/>
<feature type="compositionally biased region" description="Low complexity" evidence="2">
    <location>
        <begin position="51"/>
        <end position="63"/>
    </location>
</feature>
<feature type="compositionally biased region" description="Polar residues" evidence="2">
    <location>
        <begin position="840"/>
        <end position="849"/>
    </location>
</feature>
<evidence type="ECO:0000256" key="1">
    <source>
        <dbReference type="SAM" id="Coils"/>
    </source>
</evidence>
<feature type="compositionally biased region" description="Basic and acidic residues" evidence="2">
    <location>
        <begin position="692"/>
        <end position="710"/>
    </location>
</feature>
<feature type="region of interest" description="Disordered" evidence="2">
    <location>
        <begin position="574"/>
        <end position="906"/>
    </location>
</feature>
<feature type="region of interest" description="Disordered" evidence="2">
    <location>
        <begin position="27"/>
        <end position="290"/>
    </location>
</feature>
<accession>A0A8S0VXN7</accession>
<feature type="compositionally biased region" description="Polar residues" evidence="2">
    <location>
        <begin position="670"/>
        <end position="679"/>
    </location>
</feature>
<sequence>MEESEDHPRPIYRTPTRSAARVLEEMVAAGALSGPGDNHRNIHIDERTLHSKPSSSSASSSSSSERRSLRRAGKTRIGPSGSTDVFGNVVWNTGLGAGTPLPPFPVNYGVGRATASENPPQFPDVPPVPPIPPLPLFPPTTMPEPQVPFSDVPPVRDENPLPPVPPSPPNPLLEPPSTHVYSSYEQQQEAPAGYEPERPPSSRKSRRPSESLHRRILEEVVRQHPEQLASLYANDQDHDRNHERHRDRQGEHDPSPTDSHPHRSQSSQTRPRTTSNSRTRSRSASDSARLLLTTERLNSALARATNAEKQLTDLMSLFKTTYEAKVELERDVTQVRAELNGYKVMLDVAQNEIDRAQEVVDRLERQRVEAEEEAVRARQNHRKIQEVRAVELAMEEGRRLGYEEGIQQGRNLNQLYDYMDSQAESRRVERDRGEDRDAAQSTRGSFSQSGSSSRRSRRSSSSGSVAAPTEHPHGTPPDVVRYSDSLPLPTLSTPPPVRVPSTQPQPPPPMPPEQPPMMPHPHVHHRNRSNSRPETIDVNDNTPIRPISVHNHSPSVVHRPITLPPDNYIPTMGPNSMISLPPPHELSLPVAPEAPPTRPAPQQPPPPMAPSSATGRPRMSSRAAEKARENPYPAQEEKYSRVPSRASASRTADPYFRRQTPGPGVAGSSRAISVASTRLSELDLLESPATREAQRARAAYDARSRSRNDVDNPNAGRARATPAPGDNQKYGRPTSPETVSSRKDAQSSRVVPPGSTRNPTDRPTSTEPTRVRSPGTYPNRPPRRPREIILPTPLAGKLLGNNMGPSAGASGQGNSRSWENPLRPSPAHLQAQLSPPSPPHNSRSTSNMTVPGIEIYTPSSKGTSHSERTNIDRALLTPEGTNQPLPQSQPQVADPQSKTNHDPFMNRVPDDPRISMVLRDDNLPAGFVPLSPIPGMANLNSYPPGFTPSLPRNHPAGGASNFVYPSAPLVRVS</sequence>
<gene>
    <name evidence="3" type="ORF">AAE3_LOCUS3144</name>
</gene>
<feature type="compositionally biased region" description="Pro residues" evidence="2">
    <location>
        <begin position="120"/>
        <end position="146"/>
    </location>
</feature>
<dbReference type="AlphaFoldDB" id="A0A8S0VXN7"/>
<reference evidence="3 4" key="1">
    <citation type="submission" date="2020-01" db="EMBL/GenBank/DDBJ databases">
        <authorList>
            <person name="Gupta K D."/>
        </authorList>
    </citation>
    <scope>NUCLEOTIDE SEQUENCE [LARGE SCALE GENOMIC DNA]</scope>
</reference>
<feature type="compositionally biased region" description="Low complexity" evidence="2">
    <location>
        <begin position="264"/>
        <end position="290"/>
    </location>
</feature>
<keyword evidence="1" id="KW-0175">Coiled coil</keyword>
<evidence type="ECO:0000256" key="2">
    <source>
        <dbReference type="SAM" id="MobiDB-lite"/>
    </source>
</evidence>
<name>A0A8S0VXN7_CYCAE</name>
<dbReference type="Proteomes" id="UP000467700">
    <property type="component" value="Unassembled WGS sequence"/>
</dbReference>
<feature type="compositionally biased region" description="Polar residues" evidence="2">
    <location>
        <begin position="879"/>
        <end position="898"/>
    </location>
</feature>
<protein>
    <submittedName>
        <fullName evidence="3">Uncharacterized protein</fullName>
    </submittedName>
</protein>
<feature type="coiled-coil region" evidence="1">
    <location>
        <begin position="339"/>
        <end position="387"/>
    </location>
</feature>
<feature type="compositionally biased region" description="Basic and acidic residues" evidence="2">
    <location>
        <begin position="207"/>
        <end position="225"/>
    </location>
</feature>
<feature type="compositionally biased region" description="Polar residues" evidence="2">
    <location>
        <begin position="179"/>
        <end position="189"/>
    </location>
</feature>
<feature type="compositionally biased region" description="Basic and acidic residues" evidence="2">
    <location>
        <begin position="235"/>
        <end position="261"/>
    </location>
</feature>
<feature type="compositionally biased region" description="Pro residues" evidence="2">
    <location>
        <begin position="592"/>
        <end position="609"/>
    </location>
</feature>
<feature type="compositionally biased region" description="Basic and acidic residues" evidence="2">
    <location>
        <begin position="37"/>
        <end position="49"/>
    </location>
</feature>
<proteinExistence type="predicted"/>
<dbReference type="EMBL" id="CACVBS010000031">
    <property type="protein sequence ID" value="CAA7261091.1"/>
    <property type="molecule type" value="Genomic_DNA"/>
</dbReference>
<feature type="compositionally biased region" description="Basic and acidic residues" evidence="2">
    <location>
        <begin position="423"/>
        <end position="438"/>
    </location>
</feature>
<feature type="region of interest" description="Disordered" evidence="2">
    <location>
        <begin position="423"/>
        <end position="538"/>
    </location>
</feature>